<name>A0A2T3Z6E2_TRIA4</name>
<feature type="compositionally biased region" description="Basic and acidic residues" evidence="1">
    <location>
        <begin position="7"/>
        <end position="38"/>
    </location>
</feature>
<dbReference type="Proteomes" id="UP000240493">
    <property type="component" value="Unassembled WGS sequence"/>
</dbReference>
<evidence type="ECO:0000313" key="2">
    <source>
        <dbReference type="EMBL" id="PTB40365.1"/>
    </source>
</evidence>
<reference evidence="2 3" key="1">
    <citation type="submission" date="2016-07" db="EMBL/GenBank/DDBJ databases">
        <title>Multiple horizontal gene transfer events from other fungi enriched the ability of initially mycotrophic Trichoderma (Ascomycota) to feed on dead plant biomass.</title>
        <authorList>
            <consortium name="DOE Joint Genome Institute"/>
            <person name="Aerts A."/>
            <person name="Atanasova L."/>
            <person name="Chenthamara K."/>
            <person name="Zhang J."/>
            <person name="Grujic M."/>
            <person name="Henrissat B."/>
            <person name="Kuo A."/>
            <person name="Salamov A."/>
            <person name="Lipzen A."/>
            <person name="Labutti K."/>
            <person name="Barry K."/>
            <person name="Miao Y."/>
            <person name="Rahimi M.J."/>
            <person name="Shen Q."/>
            <person name="Grigoriev I.V."/>
            <person name="Kubicek C.P."/>
            <person name="Druzhinina I.S."/>
        </authorList>
    </citation>
    <scope>NUCLEOTIDE SEQUENCE [LARGE SCALE GENOMIC DNA]</scope>
    <source>
        <strain evidence="2 3">CBS 433.97</strain>
    </source>
</reference>
<organism evidence="2 3">
    <name type="scientific">Trichoderma asperellum (strain ATCC 204424 / CBS 433.97 / NBRC 101777)</name>
    <dbReference type="NCBI Taxonomy" id="1042311"/>
    <lineage>
        <taxon>Eukaryota</taxon>
        <taxon>Fungi</taxon>
        <taxon>Dikarya</taxon>
        <taxon>Ascomycota</taxon>
        <taxon>Pezizomycotina</taxon>
        <taxon>Sordariomycetes</taxon>
        <taxon>Hypocreomycetidae</taxon>
        <taxon>Hypocreales</taxon>
        <taxon>Hypocreaceae</taxon>
        <taxon>Trichoderma</taxon>
    </lineage>
</organism>
<keyword evidence="3" id="KW-1185">Reference proteome</keyword>
<accession>A0A2T3Z6E2</accession>
<protein>
    <submittedName>
        <fullName evidence="2">Uncharacterized protein</fullName>
    </submittedName>
</protein>
<dbReference type="EMBL" id="KZ679263">
    <property type="protein sequence ID" value="PTB40365.1"/>
    <property type="molecule type" value="Genomic_DNA"/>
</dbReference>
<sequence length="262" mass="29370">MGRSYRQRPDTYRTDRIHSDSSPRYTWPEDKKKTKKMGKEEALQIFQRAQQFERSVRSRAVTHTPTCDLSRPGEHNDDTWFHTSQPGPDQIMPDLENITDEVDNDIFEASRNIPSGEDSENDNKEVYTDVLEGVDSENDTEAYTDIVEGEDSENRAEEIRDGLGETEGNIAASLRIVFLCGVTFSTSSFKSTRDSPSGVNGDITIDYKTNDTSCFTCGIIYSSASVRSERSHLTAGISEYSREVGEEYSLGSTEGILGQLQD</sequence>
<proteinExistence type="predicted"/>
<evidence type="ECO:0000256" key="1">
    <source>
        <dbReference type="SAM" id="MobiDB-lite"/>
    </source>
</evidence>
<feature type="region of interest" description="Disordered" evidence="1">
    <location>
        <begin position="54"/>
        <end position="75"/>
    </location>
</feature>
<dbReference type="AlphaFoldDB" id="A0A2T3Z6E2"/>
<gene>
    <name evidence="2" type="ORF">M441DRAFT_431145</name>
</gene>
<feature type="region of interest" description="Disordered" evidence="1">
    <location>
        <begin position="1"/>
        <end position="38"/>
    </location>
</feature>
<evidence type="ECO:0000313" key="3">
    <source>
        <dbReference type="Proteomes" id="UP000240493"/>
    </source>
</evidence>